<evidence type="ECO:0000256" key="1">
    <source>
        <dbReference type="SAM" id="Phobius"/>
    </source>
</evidence>
<keyword evidence="3" id="KW-1185">Reference proteome</keyword>
<protein>
    <submittedName>
        <fullName evidence="2">Uncharacterized protein</fullName>
    </submittedName>
</protein>
<keyword evidence="1" id="KW-0812">Transmembrane</keyword>
<dbReference type="EMBL" id="JAUTWS010000132">
    <property type="protein sequence ID" value="MDO9713886.1"/>
    <property type="molecule type" value="Genomic_DNA"/>
</dbReference>
<evidence type="ECO:0000313" key="3">
    <source>
        <dbReference type="Proteomes" id="UP001243009"/>
    </source>
</evidence>
<proteinExistence type="predicted"/>
<organism evidence="2 3">
    <name type="scientific">Paracraurococcus lichenis</name>
    <dbReference type="NCBI Taxonomy" id="3064888"/>
    <lineage>
        <taxon>Bacteria</taxon>
        <taxon>Pseudomonadati</taxon>
        <taxon>Pseudomonadota</taxon>
        <taxon>Alphaproteobacteria</taxon>
        <taxon>Acetobacterales</taxon>
        <taxon>Roseomonadaceae</taxon>
        <taxon>Paracraurococcus</taxon>
    </lineage>
</organism>
<keyword evidence="1" id="KW-1133">Transmembrane helix</keyword>
<comment type="caution">
    <text evidence="2">The sequence shown here is derived from an EMBL/GenBank/DDBJ whole genome shotgun (WGS) entry which is preliminary data.</text>
</comment>
<feature type="transmembrane region" description="Helical" evidence="1">
    <location>
        <begin position="12"/>
        <end position="41"/>
    </location>
</feature>
<name>A0ABT9ECE2_9PROT</name>
<accession>A0ABT9ECE2</accession>
<dbReference type="RefSeq" id="WP_305108734.1">
    <property type="nucleotide sequence ID" value="NZ_JAUTWS010000132.1"/>
</dbReference>
<keyword evidence="1" id="KW-0472">Membrane</keyword>
<sequence>MTIHIDPETTALIASSVMLTTASLSSTTLAGFALIVAFAAMRGKRKA</sequence>
<reference evidence="2 3" key="1">
    <citation type="submission" date="2023-08" db="EMBL/GenBank/DDBJ databases">
        <title>The draft genome sequence of Paracraurococcus sp. LOR1-02.</title>
        <authorList>
            <person name="Kingkaew E."/>
            <person name="Tanasupawat S."/>
        </authorList>
    </citation>
    <scope>NUCLEOTIDE SEQUENCE [LARGE SCALE GENOMIC DNA]</scope>
    <source>
        <strain evidence="2 3">LOR1-02</strain>
    </source>
</reference>
<dbReference type="Proteomes" id="UP001243009">
    <property type="component" value="Unassembled WGS sequence"/>
</dbReference>
<evidence type="ECO:0000313" key="2">
    <source>
        <dbReference type="EMBL" id="MDO9713886.1"/>
    </source>
</evidence>
<gene>
    <name evidence="2" type="ORF">Q7A36_36605</name>
</gene>